<proteinExistence type="predicted"/>
<dbReference type="EMBL" id="OZ004260">
    <property type="protein sequence ID" value="CAK7921771.1"/>
    <property type="molecule type" value="Genomic_DNA"/>
</dbReference>
<accession>A0ABP0EL95</accession>
<dbReference type="Proteomes" id="UP001497600">
    <property type="component" value="Chromosome H"/>
</dbReference>
<feature type="chain" id="PRO_5045076409" description="ER membrane protein complex subunit 7 beta-sandwich domain-containing protein" evidence="2">
    <location>
        <begin position="17"/>
        <end position="261"/>
    </location>
</feature>
<organism evidence="4 5">
    <name type="scientific">[Candida] anglica</name>
    <dbReference type="NCBI Taxonomy" id="148631"/>
    <lineage>
        <taxon>Eukaryota</taxon>
        <taxon>Fungi</taxon>
        <taxon>Dikarya</taxon>
        <taxon>Ascomycota</taxon>
        <taxon>Saccharomycotina</taxon>
        <taxon>Pichiomycetes</taxon>
        <taxon>Debaryomycetaceae</taxon>
        <taxon>Kurtzmaniella</taxon>
    </lineage>
</organism>
<evidence type="ECO:0000256" key="2">
    <source>
        <dbReference type="SAM" id="SignalP"/>
    </source>
</evidence>
<gene>
    <name evidence="4" type="ORF">CAAN4_H18140</name>
</gene>
<reference evidence="4 5" key="1">
    <citation type="submission" date="2024-01" db="EMBL/GenBank/DDBJ databases">
        <authorList>
            <consortium name="Genoscope - CEA"/>
            <person name="William W."/>
        </authorList>
    </citation>
    <scope>NUCLEOTIDE SEQUENCE [LARGE SCALE GENOMIC DNA]</scope>
    <source>
        <strain evidence="4 5">29B2s-10</strain>
    </source>
</reference>
<dbReference type="Pfam" id="PF09430">
    <property type="entry name" value="EMC7_beta-sandw"/>
    <property type="match status" value="1"/>
</dbReference>
<keyword evidence="5" id="KW-1185">Reference proteome</keyword>
<protein>
    <recommendedName>
        <fullName evidence="3">ER membrane protein complex subunit 7 beta-sandwich domain-containing protein</fullName>
    </recommendedName>
</protein>
<evidence type="ECO:0000313" key="4">
    <source>
        <dbReference type="EMBL" id="CAK7921771.1"/>
    </source>
</evidence>
<feature type="signal peptide" evidence="2">
    <location>
        <begin position="1"/>
        <end position="16"/>
    </location>
</feature>
<keyword evidence="2" id="KW-0732">Signal</keyword>
<dbReference type="InterPro" id="IPR019008">
    <property type="entry name" value="Beta_sandwich_EMC7"/>
</dbReference>
<name>A0ABP0EL95_9ASCO</name>
<feature type="region of interest" description="Disordered" evidence="1">
    <location>
        <begin position="228"/>
        <end position="261"/>
    </location>
</feature>
<evidence type="ECO:0000313" key="5">
    <source>
        <dbReference type="Proteomes" id="UP001497600"/>
    </source>
</evidence>
<evidence type="ECO:0000256" key="1">
    <source>
        <dbReference type="SAM" id="MobiDB-lite"/>
    </source>
</evidence>
<feature type="compositionally biased region" description="Polar residues" evidence="1">
    <location>
        <begin position="228"/>
        <end position="240"/>
    </location>
</feature>
<sequence>MFKFVVLYALLACCMASTLPSLSGKIIGIPEELNTLQRESKTTPQILNGLNYQSRFKLSLIPLTDGQDSRQGVLERNYGFKFDSLAPGEYQLIVNSHDFLLNSERFRVFVEDTERDQQIEDDEQTPIQQIKVYQEKLIKESYNVSSGQIITKETPLVIEIKGYKEYYEIRSGSIWDMVMNSPFGFIFANKVYTILFTICSGIIVTPYILSYVAPEFANQFEEVQQRVNEGRQGQTIQNRDVPQGRLAPSAAKPGSGLRQRK</sequence>
<evidence type="ECO:0000259" key="3">
    <source>
        <dbReference type="Pfam" id="PF09430"/>
    </source>
</evidence>
<feature type="domain" description="ER membrane protein complex subunit 7 beta-sandwich" evidence="3">
    <location>
        <begin position="63"/>
        <end position="182"/>
    </location>
</feature>